<name>A0A0F9KI85_9ZZZZ</name>
<reference evidence="1" key="1">
    <citation type="journal article" date="2015" name="Nature">
        <title>Complex archaea that bridge the gap between prokaryotes and eukaryotes.</title>
        <authorList>
            <person name="Spang A."/>
            <person name="Saw J.H."/>
            <person name="Jorgensen S.L."/>
            <person name="Zaremba-Niedzwiedzka K."/>
            <person name="Martijn J."/>
            <person name="Lind A.E."/>
            <person name="van Eijk R."/>
            <person name="Schleper C."/>
            <person name="Guy L."/>
            <person name="Ettema T.J."/>
        </authorList>
    </citation>
    <scope>NUCLEOTIDE SEQUENCE</scope>
</reference>
<organism evidence="1">
    <name type="scientific">marine sediment metagenome</name>
    <dbReference type="NCBI Taxonomy" id="412755"/>
    <lineage>
        <taxon>unclassified sequences</taxon>
        <taxon>metagenomes</taxon>
        <taxon>ecological metagenomes</taxon>
    </lineage>
</organism>
<dbReference type="NCBIfam" id="TIGR04255">
    <property type="entry name" value="sporadTIGR04255"/>
    <property type="match status" value="1"/>
</dbReference>
<proteinExistence type="predicted"/>
<dbReference type="AlphaFoldDB" id="A0A0F9KI85"/>
<dbReference type="EMBL" id="LAZR01007982">
    <property type="protein sequence ID" value="KKM81688.1"/>
    <property type="molecule type" value="Genomic_DNA"/>
</dbReference>
<evidence type="ECO:0008006" key="2">
    <source>
        <dbReference type="Google" id="ProtNLM"/>
    </source>
</evidence>
<sequence>MNNENFVKLNNHPLLFVLAEFRFSDVRNIEEYIPKLQERFRKIFPFIEEKIGQEINLTPQGINISETKQWAFVNKDKSQAIILNYNRLVYMTADYDRFDGFKENCKSVINILVDEVAPSLLTRIGLRYADLIIKNNDEDITSYVQNSVCEKDFLSEIGNSKRQMKETLIVTDVGFLNIRSMYAESDISILNDNDNFPINIARKNEVSERILLDFDHFWQPEKEEDSLNFETDEIFRKLEVLHKPARQAFWHITTKTGRKIWE</sequence>
<comment type="caution">
    <text evidence="1">The sequence shown here is derived from an EMBL/GenBank/DDBJ whole genome shotgun (WGS) entry which is preliminary data.</text>
</comment>
<evidence type="ECO:0000313" key="1">
    <source>
        <dbReference type="EMBL" id="KKM81688.1"/>
    </source>
</evidence>
<dbReference type="InterPro" id="IPR026349">
    <property type="entry name" value="CHP04255"/>
</dbReference>
<accession>A0A0F9KI85</accession>
<gene>
    <name evidence="1" type="ORF">LCGC14_1327290</name>
</gene>
<protein>
    <recommendedName>
        <fullName evidence="2">TIGR04255 family protein</fullName>
    </recommendedName>
</protein>